<feature type="region of interest" description="Disordered" evidence="5">
    <location>
        <begin position="645"/>
        <end position="697"/>
    </location>
</feature>
<dbReference type="Pfam" id="PF08167">
    <property type="entry name" value="RIX1"/>
    <property type="match status" value="1"/>
</dbReference>
<evidence type="ECO:0000313" key="8">
    <source>
        <dbReference type="Proteomes" id="UP000193685"/>
    </source>
</evidence>
<feature type="compositionally biased region" description="Polar residues" evidence="5">
    <location>
        <begin position="645"/>
        <end position="655"/>
    </location>
</feature>
<dbReference type="EMBL" id="MCFI01000014">
    <property type="protein sequence ID" value="ORY80002.1"/>
    <property type="molecule type" value="Genomic_DNA"/>
</dbReference>
<dbReference type="GO" id="GO:0005634">
    <property type="term" value="C:nucleus"/>
    <property type="evidence" value="ECO:0007669"/>
    <property type="project" value="UniProtKB-SubCell"/>
</dbReference>
<dbReference type="PANTHER" id="PTHR34105">
    <property type="entry name" value="PROLINE-, GLUTAMIC ACID- AND LEUCINE-RICH PROTEIN 1"/>
    <property type="match status" value="1"/>
</dbReference>
<dbReference type="STRING" id="56484.A0A1Y2F7X8"/>
<dbReference type="RefSeq" id="XP_040724136.1">
    <property type="nucleotide sequence ID" value="XM_040871403.1"/>
</dbReference>
<keyword evidence="8" id="KW-1185">Reference proteome</keyword>
<dbReference type="GO" id="GO:0006364">
    <property type="term" value="P:rRNA processing"/>
    <property type="evidence" value="ECO:0007669"/>
    <property type="project" value="TreeGrafter"/>
</dbReference>
<evidence type="ECO:0000313" key="7">
    <source>
        <dbReference type="EMBL" id="ORY80002.1"/>
    </source>
</evidence>
<evidence type="ECO:0000256" key="2">
    <source>
        <dbReference type="ARBA" id="ARBA00010511"/>
    </source>
</evidence>
<proteinExistence type="inferred from homology"/>
<evidence type="ECO:0000259" key="6">
    <source>
        <dbReference type="Pfam" id="PF08167"/>
    </source>
</evidence>
<dbReference type="GeneID" id="63788002"/>
<feature type="domain" description="Pre-rRNA-processing protein RIX1 N-terminal" evidence="6">
    <location>
        <begin position="6"/>
        <end position="189"/>
    </location>
</feature>
<feature type="compositionally biased region" description="Acidic residues" evidence="5">
    <location>
        <begin position="675"/>
        <end position="697"/>
    </location>
</feature>
<dbReference type="OrthoDB" id="20900at2759"/>
<protein>
    <recommendedName>
        <fullName evidence="3">Pre-rRNA-processing protein RIX1</fullName>
    </recommendedName>
</protein>
<dbReference type="InterPro" id="IPR012583">
    <property type="entry name" value="RIX1_N"/>
</dbReference>
<evidence type="ECO:0000256" key="4">
    <source>
        <dbReference type="ARBA" id="ARBA00023242"/>
    </source>
</evidence>
<comment type="caution">
    <text evidence="7">The sequence shown here is derived from an EMBL/GenBank/DDBJ whole genome shotgun (WGS) entry which is preliminary data.</text>
</comment>
<evidence type="ECO:0000256" key="5">
    <source>
        <dbReference type="SAM" id="MobiDB-lite"/>
    </source>
</evidence>
<sequence>MASVGLKVLLNALNNEASCAYQVPFALSVLQSTTLAAEDASLLSKWHARLSALLQSKNNHARWAGVCLVKATLERPSGGWESLISHGGSWTKLLLTLLEREKLPVIIERAICTLSAIFDMTHDKPSLTREITTPALPTFCTIMCNLLNKPHLASLRKLILHQMQHVLVAHPTTFRPFAGKLQTAALAGISGAIMEPELVQLSASCYASLHLCAPKNTAAEQWSVGFLATLGECHVVLDYLLQHIVEEKPILPHPRGLEMLPFSSDFVEGAPAALQRLQSLLQVIKAFLTQATKELVNIPVAHLVHFCNRILDLTPRSGMRASAPQSSQLVLMTMLPALHLSALSLTSVMIDVLGRHLTPHVASYYGGVVNALSSTHLTLQTQAIHVHSQILQQYGQIGEPTSVLQAVKVSLRILSSVARSEISIAGSTVKPPQARKRKHGGNEGADTYSNAAAFHTLPTTPRLLAACGCLQATFATTHGVLAPAMRQQIERIVLQILLADAILLPAEVMVALLLVVRSAIQHPAHNASSIIAHAAHVADRLTFSAHKVVQDAAMALSTILQDLVHPRMPAVRRRLLTDDAEDEDDEDEEAEAADDAQAQMGDELTFEQVADDSPVHIQEPVQKKAAFAVPDKMEPYVAIEASKNKQVMQTATASEPTPKAEPSQKAEPAQPYNLDDADDDDEEMPEICTDSDTDDEA</sequence>
<dbReference type="Proteomes" id="UP000193685">
    <property type="component" value="Unassembled WGS sequence"/>
</dbReference>
<reference evidence="7 8" key="1">
    <citation type="submission" date="2016-07" db="EMBL/GenBank/DDBJ databases">
        <title>Pervasive Adenine N6-methylation of Active Genes in Fungi.</title>
        <authorList>
            <consortium name="DOE Joint Genome Institute"/>
            <person name="Mondo S.J."/>
            <person name="Dannebaum R.O."/>
            <person name="Kuo R.C."/>
            <person name="Labutti K."/>
            <person name="Haridas S."/>
            <person name="Kuo A."/>
            <person name="Salamov A."/>
            <person name="Ahrendt S.R."/>
            <person name="Lipzen A."/>
            <person name="Sullivan W."/>
            <person name="Andreopoulos W.B."/>
            <person name="Clum A."/>
            <person name="Lindquist E."/>
            <person name="Daum C."/>
            <person name="Ramamoorthy G.K."/>
            <person name="Gryganskyi A."/>
            <person name="Culley D."/>
            <person name="Magnuson J.K."/>
            <person name="James T.Y."/>
            <person name="O'Malley M.A."/>
            <person name="Stajich J.E."/>
            <person name="Spatafora J.W."/>
            <person name="Visel A."/>
            <person name="Grigoriev I.V."/>
        </authorList>
    </citation>
    <scope>NUCLEOTIDE SEQUENCE [LARGE SCALE GENOMIC DNA]</scope>
    <source>
        <strain evidence="7 8">12-1054</strain>
    </source>
</reference>
<keyword evidence="4" id="KW-0539">Nucleus</keyword>
<dbReference type="PANTHER" id="PTHR34105:SF1">
    <property type="entry name" value="PROLINE-, GLUTAMIC ACID- AND LEUCINE-RICH PROTEIN 1"/>
    <property type="match status" value="1"/>
</dbReference>
<comment type="similarity">
    <text evidence="2">Belongs to the RIX1/PELP1 family.</text>
</comment>
<name>A0A1Y2F7X8_PROLT</name>
<evidence type="ECO:0000256" key="3">
    <source>
        <dbReference type="ARBA" id="ARBA00021502"/>
    </source>
</evidence>
<evidence type="ECO:0000256" key="1">
    <source>
        <dbReference type="ARBA" id="ARBA00004123"/>
    </source>
</evidence>
<dbReference type="OMA" id="GGWEILR"/>
<accession>A0A1Y2F7X8</accession>
<dbReference type="AlphaFoldDB" id="A0A1Y2F7X8"/>
<comment type="subcellular location">
    <subcellularLocation>
        <location evidence="1">Nucleus</location>
    </subcellularLocation>
</comment>
<gene>
    <name evidence="7" type="ORF">BCR37DRAFT_394060</name>
</gene>
<organism evidence="7 8">
    <name type="scientific">Protomyces lactucae-debilis</name>
    <dbReference type="NCBI Taxonomy" id="2754530"/>
    <lineage>
        <taxon>Eukaryota</taxon>
        <taxon>Fungi</taxon>
        <taxon>Dikarya</taxon>
        <taxon>Ascomycota</taxon>
        <taxon>Taphrinomycotina</taxon>
        <taxon>Taphrinomycetes</taxon>
        <taxon>Taphrinales</taxon>
        <taxon>Protomycetaceae</taxon>
        <taxon>Protomyces</taxon>
    </lineage>
</organism>
<dbReference type="InterPro" id="IPR016024">
    <property type="entry name" value="ARM-type_fold"/>
</dbReference>
<dbReference type="SUPFAM" id="SSF48371">
    <property type="entry name" value="ARM repeat"/>
    <property type="match status" value="1"/>
</dbReference>